<dbReference type="InterPro" id="IPR056238">
    <property type="entry name" value="YunG-like"/>
</dbReference>
<dbReference type="Pfam" id="PF24585">
    <property type="entry name" value="YunG"/>
    <property type="match status" value="1"/>
</dbReference>
<protein>
    <submittedName>
        <fullName evidence="1">Uncharacterized protein</fullName>
    </submittedName>
</protein>
<dbReference type="RefSeq" id="WP_176733598.1">
    <property type="nucleotide sequence ID" value="NZ_CP109071.1"/>
</dbReference>
<dbReference type="Proteomes" id="UP001334804">
    <property type="component" value="Chromosome"/>
</dbReference>
<name>A0ABZ1EH64_9ACTN</name>
<accession>A0ABZ1EH64</accession>
<proteinExistence type="predicted"/>
<reference evidence="1 2" key="1">
    <citation type="submission" date="2022-10" db="EMBL/GenBank/DDBJ databases">
        <title>The complete genomes of actinobacterial strains from the NBC collection.</title>
        <authorList>
            <person name="Joergensen T.S."/>
            <person name="Alvarez Arevalo M."/>
            <person name="Sterndorff E.B."/>
            <person name="Faurdal D."/>
            <person name="Vuksanovic O."/>
            <person name="Mourched A.-S."/>
            <person name="Charusanti P."/>
            <person name="Shaw S."/>
            <person name="Blin K."/>
            <person name="Weber T."/>
        </authorList>
    </citation>
    <scope>NUCLEOTIDE SEQUENCE [LARGE SCALE GENOMIC DNA]</scope>
    <source>
        <strain evidence="1 2">NBC 01809</strain>
    </source>
</reference>
<evidence type="ECO:0000313" key="2">
    <source>
        <dbReference type="Proteomes" id="UP001334804"/>
    </source>
</evidence>
<gene>
    <name evidence="1" type="ORF">OIE14_03250</name>
</gene>
<organism evidence="1 2">
    <name type="scientific">Micromonospora peucetia</name>
    <dbReference type="NCBI Taxonomy" id="47871"/>
    <lineage>
        <taxon>Bacteria</taxon>
        <taxon>Bacillati</taxon>
        <taxon>Actinomycetota</taxon>
        <taxon>Actinomycetes</taxon>
        <taxon>Micromonosporales</taxon>
        <taxon>Micromonosporaceae</taxon>
        <taxon>Micromonospora</taxon>
    </lineage>
</organism>
<evidence type="ECO:0000313" key="1">
    <source>
        <dbReference type="EMBL" id="WSA33109.1"/>
    </source>
</evidence>
<dbReference type="EMBL" id="CP109071">
    <property type="protein sequence ID" value="WSA33109.1"/>
    <property type="molecule type" value="Genomic_DNA"/>
</dbReference>
<sequence length="163" mass="18035">MTYEKRDQRSVPLAIDLEMLRPVLRDGWGADTCDPHDVQDWHASNAARGQCGVTALIIQDLLGGELILGEVLAGDVKVGYHYWNRLADGREVDLTADQFQPPEVVVGGQVQQRPPGPPRRCRQQYEILRDRVFTALYGAVVLEEGCRVGTDCATHSQVRTPAG</sequence>
<keyword evidence="2" id="KW-1185">Reference proteome</keyword>